<protein>
    <recommendedName>
        <fullName evidence="4">Heavy-metal resistance</fullName>
    </recommendedName>
</protein>
<evidence type="ECO:0000256" key="1">
    <source>
        <dbReference type="SAM" id="Phobius"/>
    </source>
</evidence>
<name>A0A1T5A6A2_9BACT</name>
<keyword evidence="1" id="KW-0812">Transmembrane</keyword>
<evidence type="ECO:0008006" key="4">
    <source>
        <dbReference type="Google" id="ProtNLM"/>
    </source>
</evidence>
<dbReference type="RefSeq" id="WP_079682200.1">
    <property type="nucleotide sequence ID" value="NZ_FUYQ01000002.1"/>
</dbReference>
<accession>A0A1T5A6A2</accession>
<gene>
    <name evidence="2" type="ORF">SAMN05660349_00474</name>
</gene>
<evidence type="ECO:0000313" key="2">
    <source>
        <dbReference type="EMBL" id="SKB30456.1"/>
    </source>
</evidence>
<proteinExistence type="predicted"/>
<keyword evidence="3" id="KW-1185">Reference proteome</keyword>
<keyword evidence="1" id="KW-0472">Membrane</keyword>
<feature type="transmembrane region" description="Helical" evidence="1">
    <location>
        <begin position="6"/>
        <end position="27"/>
    </location>
</feature>
<dbReference type="EMBL" id="FUYQ01000002">
    <property type="protein sequence ID" value="SKB30456.1"/>
    <property type="molecule type" value="Genomic_DNA"/>
</dbReference>
<evidence type="ECO:0000313" key="3">
    <source>
        <dbReference type="Proteomes" id="UP000190852"/>
    </source>
</evidence>
<keyword evidence="1" id="KW-1133">Transmembrane helix</keyword>
<organism evidence="2 3">
    <name type="scientific">Parabacteroides chartae</name>
    <dbReference type="NCBI Taxonomy" id="1037355"/>
    <lineage>
        <taxon>Bacteria</taxon>
        <taxon>Pseudomonadati</taxon>
        <taxon>Bacteroidota</taxon>
        <taxon>Bacteroidia</taxon>
        <taxon>Bacteroidales</taxon>
        <taxon>Tannerellaceae</taxon>
        <taxon>Parabacteroides</taxon>
    </lineage>
</organism>
<reference evidence="3" key="1">
    <citation type="submission" date="2017-02" db="EMBL/GenBank/DDBJ databases">
        <authorList>
            <person name="Varghese N."/>
            <person name="Submissions S."/>
        </authorList>
    </citation>
    <scope>NUCLEOTIDE SEQUENCE [LARGE SCALE GENOMIC DNA]</scope>
    <source>
        <strain evidence="3">DSM 24967</strain>
    </source>
</reference>
<sequence length="172" mass="20069">MSKTTMLVWVIVILVVLNITTVVTYHYNQRETSVEQESMLIMSEGKRLTGSQFRHILNFDNEQMDSFRKENRHFQPRFRHIIYSIDSLKSEMFTELQQADMDSVVLDSLAAQIGLLHADLKRETILFYKRIKAVCNQEQQSKLGTVFSPLFTAQSAQGKVMDRQGKHRRVKE</sequence>
<dbReference type="Proteomes" id="UP000190852">
    <property type="component" value="Unassembled WGS sequence"/>
</dbReference>
<dbReference type="Gene3D" id="1.20.120.1490">
    <property type="match status" value="1"/>
</dbReference>
<dbReference type="AlphaFoldDB" id="A0A1T5A6A2"/>